<name>A0A200QSA6_MACCD</name>
<feature type="region of interest" description="Disordered" evidence="1">
    <location>
        <begin position="1"/>
        <end position="100"/>
    </location>
</feature>
<accession>A0A200QSA6</accession>
<dbReference type="AlphaFoldDB" id="A0A200QSA6"/>
<sequence length="100" mass="10587">MEAQRAEEQQQKKKSSAGGGGGGEKEMDDEKLLEGLPIETSPYVKYSDVEDYKRQGYGTEGHVQPKLGLGGGATDAPTPSGSALPKEEVKATHDGLHTSK</sequence>
<proteinExistence type="predicted"/>
<evidence type="ECO:0000313" key="3">
    <source>
        <dbReference type="Proteomes" id="UP000195402"/>
    </source>
</evidence>
<dbReference type="STRING" id="56857.A0A200QSA6"/>
<dbReference type="InterPro" id="IPR018930">
    <property type="entry name" value="LEA-18"/>
</dbReference>
<evidence type="ECO:0000313" key="2">
    <source>
        <dbReference type="EMBL" id="OVA13357.1"/>
    </source>
</evidence>
<organism evidence="2 3">
    <name type="scientific">Macleaya cordata</name>
    <name type="common">Five-seeded plume-poppy</name>
    <name type="synonym">Bocconia cordata</name>
    <dbReference type="NCBI Taxonomy" id="56857"/>
    <lineage>
        <taxon>Eukaryota</taxon>
        <taxon>Viridiplantae</taxon>
        <taxon>Streptophyta</taxon>
        <taxon>Embryophyta</taxon>
        <taxon>Tracheophyta</taxon>
        <taxon>Spermatophyta</taxon>
        <taxon>Magnoliopsida</taxon>
        <taxon>Ranunculales</taxon>
        <taxon>Papaveraceae</taxon>
        <taxon>Papaveroideae</taxon>
        <taxon>Macleaya</taxon>
    </lineage>
</organism>
<dbReference type="EMBL" id="MVGT01001150">
    <property type="protein sequence ID" value="OVA13357.1"/>
    <property type="molecule type" value="Genomic_DNA"/>
</dbReference>
<comment type="caution">
    <text evidence="2">The sequence shown here is derived from an EMBL/GenBank/DDBJ whole genome shotgun (WGS) entry which is preliminary data.</text>
</comment>
<feature type="compositionally biased region" description="Basic and acidic residues" evidence="1">
    <location>
        <begin position="1"/>
        <end position="11"/>
    </location>
</feature>
<reference evidence="2 3" key="1">
    <citation type="journal article" date="2017" name="Mol. Plant">
        <title>The Genome of Medicinal Plant Macleaya cordata Provides New Insights into Benzylisoquinoline Alkaloids Metabolism.</title>
        <authorList>
            <person name="Liu X."/>
            <person name="Liu Y."/>
            <person name="Huang P."/>
            <person name="Ma Y."/>
            <person name="Qing Z."/>
            <person name="Tang Q."/>
            <person name="Cao H."/>
            <person name="Cheng P."/>
            <person name="Zheng Y."/>
            <person name="Yuan Z."/>
            <person name="Zhou Y."/>
            <person name="Liu J."/>
            <person name="Tang Z."/>
            <person name="Zhuo Y."/>
            <person name="Zhang Y."/>
            <person name="Yu L."/>
            <person name="Huang J."/>
            <person name="Yang P."/>
            <person name="Peng Q."/>
            <person name="Zhang J."/>
            <person name="Jiang W."/>
            <person name="Zhang Z."/>
            <person name="Lin K."/>
            <person name="Ro D.K."/>
            <person name="Chen X."/>
            <person name="Xiong X."/>
            <person name="Shang Y."/>
            <person name="Huang S."/>
            <person name="Zeng J."/>
        </authorList>
    </citation>
    <scope>NUCLEOTIDE SEQUENCE [LARGE SCALE GENOMIC DNA]</scope>
    <source>
        <strain evidence="3">cv. BLH2017</strain>
        <tissue evidence="2">Root</tissue>
    </source>
</reference>
<dbReference type="InParanoid" id="A0A200QSA6"/>
<dbReference type="FunCoup" id="A0A200QSA6">
    <property type="interactions" value="8"/>
</dbReference>
<dbReference type="Pfam" id="PF10714">
    <property type="entry name" value="LEA_6"/>
    <property type="match status" value="1"/>
</dbReference>
<dbReference type="Proteomes" id="UP000195402">
    <property type="component" value="Unassembled WGS sequence"/>
</dbReference>
<feature type="compositionally biased region" description="Basic and acidic residues" evidence="1">
    <location>
        <begin position="85"/>
        <end position="100"/>
    </location>
</feature>
<dbReference type="OrthoDB" id="1929004at2759"/>
<keyword evidence="3" id="KW-1185">Reference proteome</keyword>
<gene>
    <name evidence="2" type="ORF">BVC80_285g87</name>
</gene>
<evidence type="ECO:0000256" key="1">
    <source>
        <dbReference type="SAM" id="MobiDB-lite"/>
    </source>
</evidence>
<protein>
    <submittedName>
        <fullName evidence="2">Late embryogenesis abundant protein</fullName>
    </submittedName>
</protein>
<feature type="compositionally biased region" description="Basic and acidic residues" evidence="1">
    <location>
        <begin position="23"/>
        <end position="33"/>
    </location>
</feature>